<evidence type="ECO:0000256" key="1">
    <source>
        <dbReference type="ARBA" id="ARBA00009437"/>
    </source>
</evidence>
<evidence type="ECO:0000256" key="2">
    <source>
        <dbReference type="ARBA" id="ARBA00023015"/>
    </source>
</evidence>
<dbReference type="SUPFAM" id="SSF46785">
    <property type="entry name" value="Winged helix' DNA-binding domain"/>
    <property type="match status" value="1"/>
</dbReference>
<dbReference type="InterPro" id="IPR036390">
    <property type="entry name" value="WH_DNA-bd_sf"/>
</dbReference>
<dbReference type="KEGG" id="sde:Sde_3745"/>
<evidence type="ECO:0000313" key="7">
    <source>
        <dbReference type="Proteomes" id="UP000001947"/>
    </source>
</evidence>
<dbReference type="InterPro" id="IPR000847">
    <property type="entry name" value="LysR_HTH_N"/>
</dbReference>
<keyword evidence="3" id="KW-0238">DNA-binding</keyword>
<protein>
    <submittedName>
        <fullName evidence="6">LysR, substrate-binding</fullName>
    </submittedName>
</protein>
<comment type="similarity">
    <text evidence="1">Belongs to the LysR transcriptional regulatory family.</text>
</comment>
<dbReference type="Gene3D" id="3.40.190.290">
    <property type="match status" value="1"/>
</dbReference>
<reference evidence="6 7" key="1">
    <citation type="journal article" date="2008" name="PLoS Genet.">
        <title>Complete genome sequence of the complex carbohydrate-degrading marine bacterium, Saccharophagus degradans strain 2-40 T.</title>
        <authorList>
            <person name="Weiner R.M."/>
            <person name="Taylor L.E.II."/>
            <person name="Henrissat B."/>
            <person name="Hauser L."/>
            <person name="Land M."/>
            <person name="Coutinho P.M."/>
            <person name="Rancurel C."/>
            <person name="Saunders E.H."/>
            <person name="Longmire A.G."/>
            <person name="Zhang H."/>
            <person name="Bayer E.A."/>
            <person name="Gilbert H.J."/>
            <person name="Larimer F."/>
            <person name="Zhulin I.B."/>
            <person name="Ekborg N.A."/>
            <person name="Lamed R."/>
            <person name="Richardson P.M."/>
            <person name="Borovok I."/>
            <person name="Hutcheson S."/>
        </authorList>
    </citation>
    <scope>NUCLEOTIDE SEQUENCE [LARGE SCALE GENOMIC DNA]</scope>
    <source>
        <strain evidence="7">2-40 / ATCC 43961 / DSM 17024</strain>
    </source>
</reference>
<dbReference type="InterPro" id="IPR005119">
    <property type="entry name" value="LysR_subst-bd"/>
</dbReference>
<proteinExistence type="inferred from homology"/>
<dbReference type="GO" id="GO:0003700">
    <property type="term" value="F:DNA-binding transcription factor activity"/>
    <property type="evidence" value="ECO:0007669"/>
    <property type="project" value="InterPro"/>
</dbReference>
<dbReference type="PROSITE" id="PS50931">
    <property type="entry name" value="HTH_LYSR"/>
    <property type="match status" value="1"/>
</dbReference>
<dbReference type="InterPro" id="IPR036388">
    <property type="entry name" value="WH-like_DNA-bd_sf"/>
</dbReference>
<dbReference type="eggNOG" id="COG0583">
    <property type="taxonomic scope" value="Bacteria"/>
</dbReference>
<keyword evidence="4" id="KW-0804">Transcription</keyword>
<dbReference type="Proteomes" id="UP000001947">
    <property type="component" value="Chromosome"/>
</dbReference>
<evidence type="ECO:0000259" key="5">
    <source>
        <dbReference type="PROSITE" id="PS50931"/>
    </source>
</evidence>
<dbReference type="FunFam" id="1.10.10.10:FF:000001">
    <property type="entry name" value="LysR family transcriptional regulator"/>
    <property type="match status" value="1"/>
</dbReference>
<dbReference type="EMBL" id="CP000282">
    <property type="protein sequence ID" value="ABD83000.1"/>
    <property type="molecule type" value="Genomic_DNA"/>
</dbReference>
<dbReference type="Pfam" id="PF00126">
    <property type="entry name" value="HTH_1"/>
    <property type="match status" value="1"/>
</dbReference>
<feature type="domain" description="HTH lysR-type" evidence="5">
    <location>
        <begin position="5"/>
        <end position="62"/>
    </location>
</feature>
<dbReference type="GeneID" id="98615351"/>
<evidence type="ECO:0000256" key="4">
    <source>
        <dbReference type="ARBA" id="ARBA00023163"/>
    </source>
</evidence>
<dbReference type="GO" id="GO:0000976">
    <property type="term" value="F:transcription cis-regulatory region binding"/>
    <property type="evidence" value="ECO:0007669"/>
    <property type="project" value="TreeGrafter"/>
</dbReference>
<dbReference type="PANTHER" id="PTHR30126:SF88">
    <property type="entry name" value="TRANSCRIPTIONAL REGULATOR-RELATED"/>
    <property type="match status" value="1"/>
</dbReference>
<dbReference type="STRING" id="203122.Sde_3745"/>
<dbReference type="PANTHER" id="PTHR30126">
    <property type="entry name" value="HTH-TYPE TRANSCRIPTIONAL REGULATOR"/>
    <property type="match status" value="1"/>
</dbReference>
<dbReference type="PRINTS" id="PR00039">
    <property type="entry name" value="HTHLYSR"/>
</dbReference>
<evidence type="ECO:0000313" key="6">
    <source>
        <dbReference type="EMBL" id="ABD83000.1"/>
    </source>
</evidence>
<dbReference type="SUPFAM" id="SSF53850">
    <property type="entry name" value="Periplasmic binding protein-like II"/>
    <property type="match status" value="1"/>
</dbReference>
<keyword evidence="7" id="KW-1185">Reference proteome</keyword>
<keyword evidence="2" id="KW-0805">Transcription regulation</keyword>
<evidence type="ECO:0000256" key="3">
    <source>
        <dbReference type="ARBA" id="ARBA00023125"/>
    </source>
</evidence>
<accession>Q21E79</accession>
<dbReference type="AlphaFoldDB" id="Q21E79"/>
<dbReference type="Pfam" id="PF03466">
    <property type="entry name" value="LysR_substrate"/>
    <property type="match status" value="1"/>
</dbReference>
<name>Q21E79_SACD2</name>
<dbReference type="RefSeq" id="WP_011470215.1">
    <property type="nucleotide sequence ID" value="NC_007912.1"/>
</dbReference>
<sequence length="304" mass="33164">MIPKISLEQWAAFKAVVDEGSFAKAAEALNKSQSAVSYAIAKLEEQLPTPVLTQQGRKAVLTEAGKQLYRHATDLLAQAATIENTAKYLASGWESEVTIAVDALFSMGAVFCALQHFSVSSPQTRLRILETTLSGTEEALLGRKADLVLTGTIPPGFSGTRLGEVSMIPVVGQQHPLVQLMQQSGPITEQELGRHRQIVLRDTGTKREQSSGWLRAEQRWTVTHAATSIEAVKNGLGFAFLPKEKILQELEAGSLIEVALAEKMERFISLYLIKTERQNAGPATQAIAQQLVERYGKPQPKCVT</sequence>
<dbReference type="Gene3D" id="1.10.10.10">
    <property type="entry name" value="Winged helix-like DNA-binding domain superfamily/Winged helix DNA-binding domain"/>
    <property type="match status" value="1"/>
</dbReference>
<gene>
    <name evidence="6" type="ordered locus">Sde_3745</name>
</gene>
<dbReference type="OrthoDB" id="6988449at2"/>
<organism evidence="6 7">
    <name type="scientific">Saccharophagus degradans (strain 2-40 / ATCC 43961 / DSM 17024)</name>
    <dbReference type="NCBI Taxonomy" id="203122"/>
    <lineage>
        <taxon>Bacteria</taxon>
        <taxon>Pseudomonadati</taxon>
        <taxon>Pseudomonadota</taxon>
        <taxon>Gammaproteobacteria</taxon>
        <taxon>Cellvibrionales</taxon>
        <taxon>Cellvibrionaceae</taxon>
        <taxon>Saccharophagus</taxon>
    </lineage>
</organism>
<dbReference type="HOGENOM" id="CLU_039613_35_2_6"/>